<organism evidence="1 2">
    <name type="scientific">Marinobacter adhaerens (strain DSM 23420 / HP15)</name>
    <dbReference type="NCBI Taxonomy" id="225937"/>
    <lineage>
        <taxon>Bacteria</taxon>
        <taxon>Pseudomonadati</taxon>
        <taxon>Pseudomonadota</taxon>
        <taxon>Gammaproteobacteria</taxon>
        <taxon>Pseudomonadales</taxon>
        <taxon>Marinobacteraceae</taxon>
        <taxon>Marinobacter</taxon>
    </lineage>
</organism>
<reference evidence="1 2" key="1">
    <citation type="journal article" date="2010" name="Stand. Genomic Sci.">
        <title>Complete genome sequence of Marinobacter adhaerens type strain (HP15), a diatom-interacting marine microorganism.</title>
        <authorList>
            <person name="Gardes A."/>
            <person name="Kaeppel E."/>
            <person name="Shehzad A."/>
            <person name="Seebah S."/>
            <person name="Teeling H."/>
            <person name="Yarza P."/>
            <person name="Glockner F.O."/>
            <person name="Grossart H.P."/>
            <person name="Ullrich M.S."/>
        </authorList>
    </citation>
    <scope>NUCLEOTIDE SEQUENCE [LARGE SCALE GENOMIC DNA]</scope>
    <source>
        <strain evidence="2">DSM 23420 / HP15</strain>
    </source>
</reference>
<accession>E4PGM8</accession>
<dbReference type="AlphaFoldDB" id="E4PGM8"/>
<protein>
    <submittedName>
        <fullName evidence="1">Uncharacterized protein</fullName>
    </submittedName>
</protein>
<dbReference type="HOGENOM" id="CLU_3356976_0_0_6"/>
<dbReference type="STRING" id="225937.HP15_3573"/>
<evidence type="ECO:0000313" key="2">
    <source>
        <dbReference type="Proteomes" id="UP000007077"/>
    </source>
</evidence>
<reference evidence="2" key="2">
    <citation type="submission" date="2010-02" db="EMBL/GenBank/DDBJ databases">
        <title>Complete genome sequence of Marinobacter adhaerens type strain (HP15).</title>
        <authorList>
            <person name="Gaerdes A.A.M."/>
            <person name="Kaeppel E."/>
            <person name="Shezad A."/>
            <person name="Seebah S."/>
            <person name="Teeling H."/>
            <person name="Yarza P."/>
            <person name="Gloeckner F.O."/>
            <person name="Ullrich M.S."/>
        </authorList>
    </citation>
    <scope>NUCLEOTIDE SEQUENCE [LARGE SCALE GENOMIC DNA]</scope>
    <source>
        <strain evidence="2">DSM 23420 / HP15</strain>
    </source>
</reference>
<name>E4PGM8_MARAH</name>
<gene>
    <name evidence="1" type="ordered locus">HP15_3573</name>
</gene>
<proteinExistence type="predicted"/>
<sequence>MLIDDVRPKPEMNTMVVFLQALAVPGWAHHNTGFRY</sequence>
<evidence type="ECO:0000313" key="1">
    <source>
        <dbReference type="EMBL" id="ADP99337.1"/>
    </source>
</evidence>
<dbReference type="KEGG" id="mad:HP15_3573"/>
<dbReference type="Proteomes" id="UP000007077">
    <property type="component" value="Chromosome"/>
</dbReference>
<dbReference type="EMBL" id="CP001978">
    <property type="protein sequence ID" value="ADP99337.1"/>
    <property type="molecule type" value="Genomic_DNA"/>
</dbReference>